<proteinExistence type="predicted"/>
<dbReference type="InterPro" id="IPR020843">
    <property type="entry name" value="ER"/>
</dbReference>
<dbReference type="PANTHER" id="PTHR43775:SF50">
    <property type="entry name" value="HIGHLY REDUCING POLYKETIDE SYNTHASE SRDA"/>
    <property type="match status" value="1"/>
</dbReference>
<dbReference type="InterPro" id="IPR002364">
    <property type="entry name" value="Quin_OxRdtase/zeta-crystal_CS"/>
</dbReference>
<comment type="caution">
    <text evidence="6">The sequence shown here is derived from an EMBL/GenBank/DDBJ whole genome shotgun (WGS) entry which is preliminary data.</text>
</comment>
<feature type="region of interest" description="C-terminal hotdog fold" evidence="3">
    <location>
        <begin position="82"/>
        <end position="238"/>
    </location>
</feature>
<dbReference type="RefSeq" id="XP_070897301.1">
    <property type="nucleotide sequence ID" value="XM_071046100.1"/>
</dbReference>
<dbReference type="SUPFAM" id="SSF51735">
    <property type="entry name" value="NAD(P)-binding Rossmann-fold domains"/>
    <property type="match status" value="2"/>
</dbReference>
<dbReference type="InterPro" id="IPR049900">
    <property type="entry name" value="PKS_mFAS_DH"/>
</dbReference>
<dbReference type="InterPro" id="IPR009081">
    <property type="entry name" value="PP-bd_ACP"/>
</dbReference>
<dbReference type="Proteomes" id="UP001610444">
    <property type="component" value="Unassembled WGS sequence"/>
</dbReference>
<dbReference type="InterPro" id="IPR057326">
    <property type="entry name" value="KR_dom"/>
</dbReference>
<dbReference type="InterPro" id="IPR042104">
    <property type="entry name" value="PKS_dehydratase_sf"/>
</dbReference>
<evidence type="ECO:0000313" key="6">
    <source>
        <dbReference type="EMBL" id="KAL2846717.1"/>
    </source>
</evidence>
<dbReference type="InterPro" id="IPR049551">
    <property type="entry name" value="PKS_DH_C"/>
</dbReference>
<dbReference type="PROSITE" id="PS50075">
    <property type="entry name" value="CARRIER"/>
    <property type="match status" value="1"/>
</dbReference>
<dbReference type="Pfam" id="PF14765">
    <property type="entry name" value="PS-DH"/>
    <property type="match status" value="1"/>
</dbReference>
<dbReference type="PROSITE" id="PS52019">
    <property type="entry name" value="PKS_MFAS_DH"/>
    <property type="match status" value="1"/>
</dbReference>
<sequence length="1145" mass="124331">MAVEALMQIAVPLDGESADLDIPVVLRQVHLPKALQLTDEEPVELYTELRPHPISSVNASDTWWEFQISSVSDATPYPPRCGVEGQFQQLWYEMVARGGLEFGPAFQHMQEIYTPAAKGTLYAEACTRTLTLVIEGTAQLHPRYILHPTLLDAMLQVSLVACTGGSFLSVVARVPTRLGNVSIRSSRASQDGGVIRSTSKVSGLSTHQADTALLDAQQRTVARFTNVDFTTITGINTADEIRYSISRVIWRPDITLISDNACFTAALEHAISVSHFGCFGHWAHLLAAIDLVVHKNPDSHILRFNSFFLGRVASNGVLEVAEVRGHSVPLGLKTLKYDKPVSGIEFSLVILGSDGVILDKMPASYTSAGTTFLLAPSLDDGSLARAVRVEQPGTRIFTLELEPSTEAGVVSRAVCKILERASLEGDVVDCEYMTKEGNLMISRIVPDQCMNREFHIRQTGTAVSAAAVSTPIASAENAFLSIKSPGQTSTAGGGAMFIRRPLPGSSRLGSEDVLIKVSCVGLNAKDVYALAGRTQTTNGTCSSEYTGHVVAIGSGSPSHQLAVGDKVAVMYRGRFATYEVVPAWSCIKLHDNEELHVMAGVLVVFVTAVYALHHRARLQRGQSILIHSAAGGVGIAAIQSAKLAGAEVFATVGTDEKKQYLVNTFELDEGHIFSSHDAGLAAGIRAATDKHGVDVVLNSLVGELLHESWGSCLADWGRFVEIGKRDILDHGRLDMGVFWEGDDVHGKPIGKIVVSFEDETQIVPVVPERYMAQLSHHKSYLLVGCLGGLGRSLSRWMIGRGARHFVFQGRTGHEKPAARRLIEELERDGAHCTVVTGDVIKYADVERAVQAAGATVPLGSVVQAAMGLHESIFKYITHEAWQTGTLAKVQGTWNLHQALAAEDKEKDLDFFLLTSSIAGKVGTATEANYCAANNFLDAFAQYRRRLGLKAVSLGLGMVSEVGYLHEHRDIGKLLLRKGIRPLLEDEMLQIVDFALAQQLTPTSVRDRDTLAQSLILTGLEDTGHGNSKAQNTPHSRMIQAALAEQDDEKLRSTVVGVIAQKFCNLILLPLEKLDVDVSMMRYGIDSMLAAELRQYIFSTTAVEVDFLMLMEQKTSVAAVARKVVDRVDDQEVLQMLGFTKGEIWA</sequence>
<dbReference type="InterPro" id="IPR013154">
    <property type="entry name" value="ADH-like_N"/>
</dbReference>
<dbReference type="Pfam" id="PF00107">
    <property type="entry name" value="ADH_zinc_N"/>
    <property type="match status" value="1"/>
</dbReference>
<evidence type="ECO:0000313" key="7">
    <source>
        <dbReference type="Proteomes" id="UP001610444"/>
    </source>
</evidence>
<dbReference type="InterPro" id="IPR013149">
    <property type="entry name" value="ADH-like_C"/>
</dbReference>
<dbReference type="Gene3D" id="3.90.180.10">
    <property type="entry name" value="Medium-chain alcohol dehydrogenases, catalytic domain"/>
    <property type="match status" value="1"/>
</dbReference>
<dbReference type="InterPro" id="IPR050091">
    <property type="entry name" value="PKS_NRPS_Biosynth_Enz"/>
</dbReference>
<feature type="domain" description="Carrier" evidence="4">
    <location>
        <begin position="1049"/>
        <end position="1127"/>
    </location>
</feature>
<dbReference type="Pfam" id="PF08659">
    <property type="entry name" value="KR"/>
    <property type="match status" value="1"/>
</dbReference>
<dbReference type="PANTHER" id="PTHR43775">
    <property type="entry name" value="FATTY ACID SYNTHASE"/>
    <property type="match status" value="1"/>
</dbReference>
<dbReference type="InterPro" id="IPR013968">
    <property type="entry name" value="PKS_KR"/>
</dbReference>
<evidence type="ECO:0000256" key="1">
    <source>
        <dbReference type="ARBA" id="ARBA00023268"/>
    </source>
</evidence>
<evidence type="ECO:0000256" key="3">
    <source>
        <dbReference type="PROSITE-ProRule" id="PRU01363"/>
    </source>
</evidence>
<dbReference type="SUPFAM" id="SSF47336">
    <property type="entry name" value="ACP-like"/>
    <property type="match status" value="1"/>
</dbReference>
<name>A0ABR4K619_9EURO</name>
<evidence type="ECO:0000259" key="5">
    <source>
        <dbReference type="PROSITE" id="PS52019"/>
    </source>
</evidence>
<dbReference type="Gene3D" id="1.10.1200.10">
    <property type="entry name" value="ACP-like"/>
    <property type="match status" value="1"/>
</dbReference>
<dbReference type="PROSITE" id="PS01162">
    <property type="entry name" value="QOR_ZETA_CRYSTAL"/>
    <property type="match status" value="1"/>
</dbReference>
<organism evidence="6 7">
    <name type="scientific">Aspergillus pseudodeflectus</name>
    <dbReference type="NCBI Taxonomy" id="176178"/>
    <lineage>
        <taxon>Eukaryota</taxon>
        <taxon>Fungi</taxon>
        <taxon>Dikarya</taxon>
        <taxon>Ascomycota</taxon>
        <taxon>Pezizomycotina</taxon>
        <taxon>Eurotiomycetes</taxon>
        <taxon>Eurotiomycetidae</taxon>
        <taxon>Eurotiales</taxon>
        <taxon>Aspergillaceae</taxon>
        <taxon>Aspergillus</taxon>
        <taxon>Aspergillus subgen. Nidulantes</taxon>
    </lineage>
</organism>
<dbReference type="Gene3D" id="3.40.50.720">
    <property type="entry name" value="NAD(P)-binding Rossmann-like Domain"/>
    <property type="match status" value="1"/>
</dbReference>
<feature type="domain" description="PKS/mFAS DH" evidence="5">
    <location>
        <begin position="1"/>
        <end position="238"/>
    </location>
</feature>
<protein>
    <submittedName>
        <fullName evidence="6">KR domain-containing protein</fullName>
    </submittedName>
</protein>
<dbReference type="SMART" id="SM00822">
    <property type="entry name" value="PKS_KR"/>
    <property type="match status" value="1"/>
</dbReference>
<comment type="caution">
    <text evidence="3">Lacks conserved residue(s) required for the propagation of feature annotation.</text>
</comment>
<accession>A0ABR4K619</accession>
<dbReference type="GeneID" id="98161264"/>
<dbReference type="CDD" id="cd05195">
    <property type="entry name" value="enoyl_red"/>
    <property type="match status" value="1"/>
</dbReference>
<dbReference type="Pfam" id="PF08240">
    <property type="entry name" value="ADH_N"/>
    <property type="match status" value="1"/>
</dbReference>
<keyword evidence="1" id="KW-0511">Multifunctional enzyme</keyword>
<evidence type="ECO:0000256" key="2">
    <source>
        <dbReference type="ARBA" id="ARBA00023315"/>
    </source>
</evidence>
<dbReference type="InterPro" id="IPR036291">
    <property type="entry name" value="NAD(P)-bd_dom_sf"/>
</dbReference>
<dbReference type="InterPro" id="IPR036736">
    <property type="entry name" value="ACP-like_sf"/>
</dbReference>
<dbReference type="SUPFAM" id="SSF50129">
    <property type="entry name" value="GroES-like"/>
    <property type="match status" value="1"/>
</dbReference>
<dbReference type="Gene3D" id="3.10.129.110">
    <property type="entry name" value="Polyketide synthase dehydratase"/>
    <property type="match status" value="1"/>
</dbReference>
<gene>
    <name evidence="6" type="ORF">BJX68DRAFT_268439</name>
</gene>
<dbReference type="EMBL" id="JBFXLR010000031">
    <property type="protein sequence ID" value="KAL2846717.1"/>
    <property type="molecule type" value="Genomic_DNA"/>
</dbReference>
<keyword evidence="2" id="KW-0808">Transferase</keyword>
<reference evidence="6 7" key="1">
    <citation type="submission" date="2024-07" db="EMBL/GenBank/DDBJ databases">
        <title>Section-level genome sequencing and comparative genomics of Aspergillus sections Usti and Cavernicolus.</title>
        <authorList>
            <consortium name="Lawrence Berkeley National Laboratory"/>
            <person name="Nybo J.L."/>
            <person name="Vesth T.C."/>
            <person name="Theobald S."/>
            <person name="Frisvad J.C."/>
            <person name="Larsen T.O."/>
            <person name="Kjaerboelling I."/>
            <person name="Rothschild-Mancinelli K."/>
            <person name="Lyhne E.K."/>
            <person name="Kogle M.E."/>
            <person name="Barry K."/>
            <person name="Clum A."/>
            <person name="Na H."/>
            <person name="Ledsgaard L."/>
            <person name="Lin J."/>
            <person name="Lipzen A."/>
            <person name="Kuo A."/>
            <person name="Riley R."/>
            <person name="Mondo S."/>
            <person name="LaButti K."/>
            <person name="Haridas S."/>
            <person name="Pangalinan J."/>
            <person name="Salamov A.A."/>
            <person name="Simmons B.A."/>
            <person name="Magnuson J.K."/>
            <person name="Chen J."/>
            <person name="Drula E."/>
            <person name="Henrissat B."/>
            <person name="Wiebenga A."/>
            <person name="Lubbers R.J."/>
            <person name="Gomes A.C."/>
            <person name="Macurrencykelacurrency M.R."/>
            <person name="Stajich J."/>
            <person name="Grigoriev I.V."/>
            <person name="Mortensen U.H."/>
            <person name="De vries R.P."/>
            <person name="Baker S.E."/>
            <person name="Andersen M.R."/>
        </authorList>
    </citation>
    <scope>NUCLEOTIDE SEQUENCE [LARGE SCALE GENOMIC DNA]</scope>
    <source>
        <strain evidence="6 7">CBS 756.74</strain>
    </source>
</reference>
<evidence type="ECO:0000259" key="4">
    <source>
        <dbReference type="PROSITE" id="PS50075"/>
    </source>
</evidence>
<keyword evidence="7" id="KW-1185">Reference proteome</keyword>
<feature type="region of interest" description="N-terminal hotdog fold" evidence="3">
    <location>
        <begin position="1"/>
        <end position="64"/>
    </location>
</feature>
<keyword evidence="2" id="KW-0012">Acyltransferase</keyword>
<dbReference type="Pfam" id="PF00550">
    <property type="entry name" value="PP-binding"/>
    <property type="match status" value="1"/>
</dbReference>
<dbReference type="InterPro" id="IPR011032">
    <property type="entry name" value="GroES-like_sf"/>
</dbReference>
<dbReference type="SMART" id="SM00829">
    <property type="entry name" value="PKS_ER"/>
    <property type="match status" value="1"/>
</dbReference>